<dbReference type="EMBL" id="BGZK01001307">
    <property type="protein sequence ID" value="GBP76869.1"/>
    <property type="molecule type" value="Genomic_DNA"/>
</dbReference>
<gene>
    <name evidence="1" type="ORF">EVAR_87256_1</name>
</gene>
<dbReference type="Proteomes" id="UP000299102">
    <property type="component" value="Unassembled WGS sequence"/>
</dbReference>
<evidence type="ECO:0000313" key="2">
    <source>
        <dbReference type="Proteomes" id="UP000299102"/>
    </source>
</evidence>
<keyword evidence="2" id="KW-1185">Reference proteome</keyword>
<comment type="caution">
    <text evidence="1">The sequence shown here is derived from an EMBL/GenBank/DDBJ whole genome shotgun (WGS) entry which is preliminary data.</text>
</comment>
<dbReference type="AlphaFoldDB" id="A0A4C1YQH5"/>
<protein>
    <submittedName>
        <fullName evidence="1">Uncharacterized protein</fullName>
    </submittedName>
</protein>
<evidence type="ECO:0000313" key="1">
    <source>
        <dbReference type="EMBL" id="GBP76869.1"/>
    </source>
</evidence>
<proteinExistence type="predicted"/>
<accession>A0A4C1YQH5</accession>
<sequence length="71" mass="7800">MTINTINRQFSCITGMQGIQVPSISLERYTMSARALERVVAVCQRGAVLGLFNGRPTKCISRGDRTVTDIP</sequence>
<reference evidence="1 2" key="1">
    <citation type="journal article" date="2019" name="Commun. Biol.">
        <title>The bagworm genome reveals a unique fibroin gene that provides high tensile strength.</title>
        <authorList>
            <person name="Kono N."/>
            <person name="Nakamura H."/>
            <person name="Ohtoshi R."/>
            <person name="Tomita M."/>
            <person name="Numata K."/>
            <person name="Arakawa K."/>
        </authorList>
    </citation>
    <scope>NUCLEOTIDE SEQUENCE [LARGE SCALE GENOMIC DNA]</scope>
</reference>
<organism evidence="1 2">
    <name type="scientific">Eumeta variegata</name>
    <name type="common">Bagworm moth</name>
    <name type="synonym">Eumeta japonica</name>
    <dbReference type="NCBI Taxonomy" id="151549"/>
    <lineage>
        <taxon>Eukaryota</taxon>
        <taxon>Metazoa</taxon>
        <taxon>Ecdysozoa</taxon>
        <taxon>Arthropoda</taxon>
        <taxon>Hexapoda</taxon>
        <taxon>Insecta</taxon>
        <taxon>Pterygota</taxon>
        <taxon>Neoptera</taxon>
        <taxon>Endopterygota</taxon>
        <taxon>Lepidoptera</taxon>
        <taxon>Glossata</taxon>
        <taxon>Ditrysia</taxon>
        <taxon>Tineoidea</taxon>
        <taxon>Psychidae</taxon>
        <taxon>Oiketicinae</taxon>
        <taxon>Eumeta</taxon>
    </lineage>
</organism>
<name>A0A4C1YQH5_EUMVA</name>